<feature type="region of interest" description="Disordered" evidence="1">
    <location>
        <begin position="218"/>
        <end position="296"/>
    </location>
</feature>
<feature type="chain" id="PRO_5001629238" evidence="2">
    <location>
        <begin position="23"/>
        <end position="344"/>
    </location>
</feature>
<feature type="region of interest" description="Disordered" evidence="1">
    <location>
        <begin position="114"/>
        <end position="147"/>
    </location>
</feature>
<accession>A0A066WPL7</accession>
<dbReference type="EMBL" id="JMSN01000005">
    <property type="protein sequence ID" value="KDN52929.1"/>
    <property type="molecule type" value="Genomic_DNA"/>
</dbReference>
<reference evidence="3 4" key="1">
    <citation type="submission" date="2014-05" db="EMBL/GenBank/DDBJ databases">
        <title>Draft genome sequence of a rare smut relative, Tilletiaria anomala UBC 951.</title>
        <authorList>
            <consortium name="DOE Joint Genome Institute"/>
            <person name="Toome M."/>
            <person name="Kuo A."/>
            <person name="Henrissat B."/>
            <person name="Lipzen A."/>
            <person name="Tritt A."/>
            <person name="Yoshinaga Y."/>
            <person name="Zane M."/>
            <person name="Barry K."/>
            <person name="Grigoriev I.V."/>
            <person name="Spatafora J.W."/>
            <person name="Aimea M.C."/>
        </authorList>
    </citation>
    <scope>NUCLEOTIDE SEQUENCE [LARGE SCALE GENOMIC DNA]</scope>
    <source>
        <strain evidence="3 4">UBC 951</strain>
    </source>
</reference>
<keyword evidence="4" id="KW-1185">Reference proteome</keyword>
<gene>
    <name evidence="3" type="ORF">K437DRAFT_292616</name>
</gene>
<feature type="compositionally biased region" description="Low complexity" evidence="1">
    <location>
        <begin position="218"/>
        <end position="277"/>
    </location>
</feature>
<comment type="caution">
    <text evidence="3">The sequence shown here is derived from an EMBL/GenBank/DDBJ whole genome shotgun (WGS) entry which is preliminary data.</text>
</comment>
<dbReference type="AlphaFoldDB" id="A0A066WPL7"/>
<feature type="signal peptide" evidence="2">
    <location>
        <begin position="1"/>
        <end position="22"/>
    </location>
</feature>
<evidence type="ECO:0000313" key="3">
    <source>
        <dbReference type="EMBL" id="KDN52929.1"/>
    </source>
</evidence>
<proteinExistence type="predicted"/>
<feature type="region of interest" description="Disordered" evidence="1">
    <location>
        <begin position="314"/>
        <end position="344"/>
    </location>
</feature>
<dbReference type="Proteomes" id="UP000027361">
    <property type="component" value="Unassembled WGS sequence"/>
</dbReference>
<dbReference type="HOGENOM" id="CLU_806945_0_0_1"/>
<dbReference type="InParanoid" id="A0A066WPL7"/>
<protein>
    <submittedName>
        <fullName evidence="3">Uncharacterized protein</fullName>
    </submittedName>
</protein>
<keyword evidence="2" id="KW-0732">Signal</keyword>
<feature type="compositionally biased region" description="Low complexity" evidence="1">
    <location>
        <begin position="115"/>
        <end position="128"/>
    </location>
</feature>
<evidence type="ECO:0000256" key="2">
    <source>
        <dbReference type="SAM" id="SignalP"/>
    </source>
</evidence>
<dbReference type="RefSeq" id="XP_013245768.1">
    <property type="nucleotide sequence ID" value="XM_013390314.1"/>
</dbReference>
<evidence type="ECO:0000256" key="1">
    <source>
        <dbReference type="SAM" id="MobiDB-lite"/>
    </source>
</evidence>
<organism evidence="3 4">
    <name type="scientific">Tilletiaria anomala (strain ATCC 24038 / CBS 436.72 / UBC 951)</name>
    <dbReference type="NCBI Taxonomy" id="1037660"/>
    <lineage>
        <taxon>Eukaryota</taxon>
        <taxon>Fungi</taxon>
        <taxon>Dikarya</taxon>
        <taxon>Basidiomycota</taxon>
        <taxon>Ustilaginomycotina</taxon>
        <taxon>Exobasidiomycetes</taxon>
        <taxon>Georgefischeriales</taxon>
        <taxon>Tilletiariaceae</taxon>
        <taxon>Tilletiaria</taxon>
    </lineage>
</organism>
<sequence>MHFIWSSIVALGVIGGAASVSASEASSSGYQFNGMAGDVTRRAYPQEQRQQELEARERVVGLSSRRIQEVNGQIVGEEQAQQALWPRERVVGVSTTQIKTVNGQVVSQMHAEAITPSTPSSAGTSSGAQKAVTPSQSASGAATGPYPPGLNKVLNKVASDSLTKHSWEHAVCYHNGAASRYIFHKGDLVHNQNMSHAKLRKGGSRKGKSDLSIRADAGTAAPAAGDATTPTTPATPSTPTTPATPSTPTTPATPSTPTTPVTSNTPTTPATPNTPTGAAGGSTGGKGGKKDKTQRPVCITWRLDRETAKLMAAHFDSGSTAGGAKDPAATTSSAPAASAAPTSS</sequence>
<dbReference type="GeneID" id="25267104"/>
<evidence type="ECO:0000313" key="4">
    <source>
        <dbReference type="Proteomes" id="UP000027361"/>
    </source>
</evidence>
<name>A0A066WPL7_TILAU</name>
<feature type="compositionally biased region" description="Low complexity" evidence="1">
    <location>
        <begin position="327"/>
        <end position="344"/>
    </location>
</feature>